<feature type="non-terminal residue" evidence="1">
    <location>
        <position position="69"/>
    </location>
</feature>
<name>A0AC59ZNH2_RANTA</name>
<proteinExistence type="predicted"/>
<reference evidence="1" key="2">
    <citation type="submission" date="2025-03" db="EMBL/GenBank/DDBJ databases">
        <authorList>
            <consortium name="ELIXIR-Norway"/>
            <consortium name="Elixir Norway"/>
        </authorList>
    </citation>
    <scope>NUCLEOTIDE SEQUENCE</scope>
</reference>
<organism evidence="1 2">
    <name type="scientific">Rangifer tarandus platyrhynchus</name>
    <name type="common">Svalbard reindeer</name>
    <dbReference type="NCBI Taxonomy" id="3082113"/>
    <lineage>
        <taxon>Eukaryota</taxon>
        <taxon>Metazoa</taxon>
        <taxon>Chordata</taxon>
        <taxon>Craniata</taxon>
        <taxon>Vertebrata</taxon>
        <taxon>Euteleostomi</taxon>
        <taxon>Mammalia</taxon>
        <taxon>Eutheria</taxon>
        <taxon>Laurasiatheria</taxon>
        <taxon>Artiodactyla</taxon>
        <taxon>Ruminantia</taxon>
        <taxon>Pecora</taxon>
        <taxon>Cervidae</taxon>
        <taxon>Odocoileinae</taxon>
        <taxon>Rangifer</taxon>
    </lineage>
</organism>
<accession>A0AC59ZNH2</accession>
<protein>
    <submittedName>
        <fullName evidence="1">Uncharacterized protein</fullName>
    </submittedName>
</protein>
<evidence type="ECO:0000313" key="1">
    <source>
        <dbReference type="EMBL" id="CAN0474204.1"/>
    </source>
</evidence>
<feature type="non-terminal residue" evidence="1">
    <location>
        <position position="1"/>
    </location>
</feature>
<evidence type="ECO:0000313" key="2">
    <source>
        <dbReference type="Proteomes" id="UP001162501"/>
    </source>
</evidence>
<dbReference type="EMBL" id="OX596115">
    <property type="protein sequence ID" value="CAN0474204.1"/>
    <property type="molecule type" value="Genomic_DNA"/>
</dbReference>
<reference evidence="1" key="1">
    <citation type="submission" date="2023-05" db="EMBL/GenBank/DDBJ databases">
        <authorList>
            <consortium name="ELIXIR-Norway"/>
        </authorList>
    </citation>
    <scope>NUCLEOTIDE SEQUENCE</scope>
</reference>
<gene>
    <name evidence="1" type="ORF">MRATA1EN22A_LOCUS20705</name>
</gene>
<sequence>GPPAAARALPPEGKLQSSKQLSGVPWDEAGVQLLSAKATPHRPALVSSEFPGSRGAHARTGMMKRCVCE</sequence>
<dbReference type="Proteomes" id="UP001162501">
    <property type="component" value="Chromosome 31"/>
</dbReference>